<dbReference type="InterPro" id="IPR036412">
    <property type="entry name" value="HAD-like_sf"/>
</dbReference>
<sequence>MIKIECKAILFDLDGTLVDSGPCIERLWACWASENHLDVNYVLSVIHGRTVSETLRLISPYFHNQECIDEIKVLAMEELSHVSAIPGAIDFVKRLPADRQAIVTSGAKEVAMRSIMGAGISAPNVIITAEDVHNGKPDPEPYLKAAARLGMKPADCLVFEDAESGIKAAVAAGMHVVVIGNTDHSLLKDKNIMQLDNYTFIRTSFENDMISLEW</sequence>
<comment type="caution">
    <text evidence="3">The sequence shown here is derived from an EMBL/GenBank/DDBJ whole genome shotgun (WGS) entry which is preliminary data.</text>
</comment>
<dbReference type="PANTHER" id="PTHR43481:SF4">
    <property type="entry name" value="GLYCEROL-1-PHOSPHATE PHOSPHOHYDROLASE 1-RELATED"/>
    <property type="match status" value="1"/>
</dbReference>
<dbReference type="Pfam" id="PF13419">
    <property type="entry name" value="HAD_2"/>
    <property type="match status" value="1"/>
</dbReference>
<dbReference type="Gene3D" id="3.40.50.1000">
    <property type="entry name" value="HAD superfamily/HAD-like"/>
    <property type="match status" value="1"/>
</dbReference>
<dbReference type="EMBL" id="QARO01000060">
    <property type="protein sequence ID" value="PUF50564.1"/>
    <property type="molecule type" value="Genomic_DNA"/>
</dbReference>
<dbReference type="NCBIfam" id="TIGR01509">
    <property type="entry name" value="HAD-SF-IA-v3"/>
    <property type="match status" value="1"/>
</dbReference>
<evidence type="ECO:0000313" key="5">
    <source>
        <dbReference type="Proteomes" id="UP000251540"/>
    </source>
</evidence>
<dbReference type="NCBIfam" id="TIGR01549">
    <property type="entry name" value="HAD-SF-IA-v1"/>
    <property type="match status" value="1"/>
</dbReference>
<dbReference type="RefSeq" id="WP_154708207.1">
    <property type="nucleotide sequence ID" value="NZ_QARO01000060.1"/>
</dbReference>
<dbReference type="SUPFAM" id="SSF56784">
    <property type="entry name" value="HAD-like"/>
    <property type="match status" value="1"/>
</dbReference>
<evidence type="ECO:0000313" key="2">
    <source>
        <dbReference type="EMBL" id="PUF26126.1"/>
    </source>
</evidence>
<dbReference type="GO" id="GO:0046872">
    <property type="term" value="F:metal ion binding"/>
    <property type="evidence" value="ECO:0007669"/>
    <property type="project" value="UniProtKB-KW"/>
</dbReference>
<proteinExistence type="predicted"/>
<dbReference type="InterPro" id="IPR023198">
    <property type="entry name" value="PGP-like_dom2"/>
</dbReference>
<dbReference type="PANTHER" id="PTHR43481">
    <property type="entry name" value="FRUCTOSE-1-PHOSPHATE PHOSPHATASE"/>
    <property type="match status" value="1"/>
</dbReference>
<protein>
    <submittedName>
        <fullName evidence="3">Phosphatase</fullName>
    </submittedName>
</protein>
<dbReference type="GO" id="GO:0050308">
    <property type="term" value="F:sugar-phosphatase activity"/>
    <property type="evidence" value="ECO:0007669"/>
    <property type="project" value="TreeGrafter"/>
</dbReference>
<dbReference type="InterPro" id="IPR006439">
    <property type="entry name" value="HAD-SF_hydro_IA"/>
</dbReference>
<dbReference type="AlphaFoldDB" id="A0A7Z1TE31"/>
<keyword evidence="1" id="KW-0479">Metal-binding</keyword>
<dbReference type="Proteomes" id="UP000251540">
    <property type="component" value="Unassembled WGS sequence"/>
</dbReference>
<name>A0A7Z1TE31_SALET</name>
<dbReference type="Gene3D" id="1.10.150.240">
    <property type="entry name" value="Putative phosphatase, domain 2"/>
    <property type="match status" value="1"/>
</dbReference>
<dbReference type="InterPro" id="IPR051806">
    <property type="entry name" value="HAD-like_SPP"/>
</dbReference>
<dbReference type="InterPro" id="IPR023214">
    <property type="entry name" value="HAD_sf"/>
</dbReference>
<organism evidence="3 4">
    <name type="scientific">Salmonella enterica I</name>
    <dbReference type="NCBI Taxonomy" id="59201"/>
    <lineage>
        <taxon>Bacteria</taxon>
        <taxon>Pseudomonadati</taxon>
        <taxon>Pseudomonadota</taxon>
        <taxon>Gammaproteobacteria</taxon>
        <taxon>Enterobacterales</taxon>
        <taxon>Enterobacteriaceae</taxon>
        <taxon>Salmonella</taxon>
    </lineage>
</organism>
<accession>A0A7Z1TE31</accession>
<evidence type="ECO:0000313" key="4">
    <source>
        <dbReference type="Proteomes" id="UP000251351"/>
    </source>
</evidence>
<dbReference type="InterPro" id="IPR041492">
    <property type="entry name" value="HAD_2"/>
</dbReference>
<dbReference type="SFLD" id="SFLDG01129">
    <property type="entry name" value="C1.5:_HAD__Beta-PGM__Phosphata"/>
    <property type="match status" value="1"/>
</dbReference>
<evidence type="ECO:0000313" key="3">
    <source>
        <dbReference type="EMBL" id="PUF50564.1"/>
    </source>
</evidence>
<dbReference type="EMBL" id="QARP01000058">
    <property type="protein sequence ID" value="PUF26126.1"/>
    <property type="molecule type" value="Genomic_DNA"/>
</dbReference>
<gene>
    <name evidence="3" type="ORF">DAX73_27590</name>
    <name evidence="2" type="ORF">DAX92_27220</name>
</gene>
<evidence type="ECO:0000256" key="1">
    <source>
        <dbReference type="ARBA" id="ARBA00022723"/>
    </source>
</evidence>
<reference evidence="4 5" key="1">
    <citation type="submission" date="2018-04" db="EMBL/GenBank/DDBJ databases">
        <title>Whole genome sequencing of Salmonella enterica.</title>
        <authorList>
            <person name="Bell R."/>
        </authorList>
    </citation>
    <scope>NUCLEOTIDE SEQUENCE [LARGE SCALE GENOMIC DNA]</scope>
    <source>
        <strain evidence="2 5">CFSAN058609</strain>
        <strain evidence="3 4">CFSAN058610</strain>
    </source>
</reference>
<dbReference type="SFLD" id="SFLDS00003">
    <property type="entry name" value="Haloacid_Dehalogenase"/>
    <property type="match status" value="1"/>
</dbReference>
<dbReference type="Proteomes" id="UP000251351">
    <property type="component" value="Unassembled WGS sequence"/>
</dbReference>